<reference evidence="4" key="1">
    <citation type="journal article" date="2014" name="PLoS ONE">
        <title>Transcriptome-Based Identification of ABC Transporters in the Western Tarnished Plant Bug Lygus hesperus.</title>
        <authorList>
            <person name="Hull J.J."/>
            <person name="Chaney K."/>
            <person name="Geib S.M."/>
            <person name="Fabrick J.A."/>
            <person name="Brent C.S."/>
            <person name="Walsh D."/>
            <person name="Lavine L.C."/>
        </authorList>
    </citation>
    <scope>NUCLEOTIDE SEQUENCE</scope>
</reference>
<dbReference type="GO" id="GO:0005730">
    <property type="term" value="C:nucleolus"/>
    <property type="evidence" value="ECO:0007669"/>
    <property type="project" value="TreeGrafter"/>
</dbReference>
<reference evidence="4" key="2">
    <citation type="submission" date="2014-07" db="EMBL/GenBank/DDBJ databases">
        <authorList>
            <person name="Hull J."/>
        </authorList>
    </citation>
    <scope>NUCLEOTIDE SEQUENCE</scope>
</reference>
<sequence length="111" mass="13023">MQSDDVIWDCIGNGFCSFKKTTVTQTFCRNKYNATGICGPRSCPLANSRYATVLEDKGNCYLYMKVAERAHMPNKLWERVPLSKNLEQANRQLETLLRYWYPETVKWCKER</sequence>
<dbReference type="GO" id="GO:0000470">
    <property type="term" value="P:maturation of LSU-rRNA"/>
    <property type="evidence" value="ECO:0007669"/>
    <property type="project" value="TreeGrafter"/>
</dbReference>
<dbReference type="Gene3D" id="3.30.390.110">
    <property type="match status" value="1"/>
</dbReference>
<evidence type="ECO:0000256" key="1">
    <source>
        <dbReference type="ARBA" id="ARBA00004123"/>
    </source>
</evidence>
<organism evidence="4">
    <name type="scientific">Lygus hesperus</name>
    <name type="common">Western plant bug</name>
    <dbReference type="NCBI Taxonomy" id="30085"/>
    <lineage>
        <taxon>Eukaryota</taxon>
        <taxon>Metazoa</taxon>
        <taxon>Ecdysozoa</taxon>
        <taxon>Arthropoda</taxon>
        <taxon>Hexapoda</taxon>
        <taxon>Insecta</taxon>
        <taxon>Pterygota</taxon>
        <taxon>Neoptera</taxon>
        <taxon>Paraneoptera</taxon>
        <taxon>Hemiptera</taxon>
        <taxon>Heteroptera</taxon>
        <taxon>Panheteroptera</taxon>
        <taxon>Cimicomorpha</taxon>
        <taxon>Miridae</taxon>
        <taxon>Mirini</taxon>
        <taxon>Lygus</taxon>
    </lineage>
</organism>
<dbReference type="InterPro" id="IPR029004">
    <property type="entry name" value="Ribosomal_eL28/Mak16"/>
</dbReference>
<accession>A0A0A9Y8R2</accession>
<feature type="domain" description="Ribosomal eL28/Mak16" evidence="3">
    <location>
        <begin position="6"/>
        <end position="111"/>
    </location>
</feature>
<dbReference type="GO" id="GO:0030687">
    <property type="term" value="C:preribosome, large subunit precursor"/>
    <property type="evidence" value="ECO:0007669"/>
    <property type="project" value="TreeGrafter"/>
</dbReference>
<dbReference type="GO" id="GO:0000460">
    <property type="term" value="P:maturation of 5.8S rRNA"/>
    <property type="evidence" value="ECO:0007669"/>
    <property type="project" value="TreeGrafter"/>
</dbReference>
<protein>
    <recommendedName>
        <fullName evidence="3">Ribosomal eL28/Mak16 domain-containing protein</fullName>
    </recommendedName>
</protein>
<evidence type="ECO:0000259" key="3">
    <source>
        <dbReference type="Pfam" id="PF01778"/>
    </source>
</evidence>
<comment type="subcellular location">
    <subcellularLocation>
        <location evidence="1">Nucleus</location>
    </subcellularLocation>
</comment>
<dbReference type="AlphaFoldDB" id="A0A0A9Y8R2"/>
<dbReference type="Pfam" id="PF01778">
    <property type="entry name" value="Ribosomal_L28e"/>
    <property type="match status" value="1"/>
</dbReference>
<evidence type="ECO:0000256" key="2">
    <source>
        <dbReference type="ARBA" id="ARBA00023242"/>
    </source>
</evidence>
<gene>
    <name evidence="4" type="ORF">CM83_31458</name>
</gene>
<evidence type="ECO:0000313" key="4">
    <source>
        <dbReference type="EMBL" id="JAG28544.1"/>
    </source>
</evidence>
<dbReference type="EMBL" id="GBHO01015060">
    <property type="protein sequence ID" value="JAG28544.1"/>
    <property type="molecule type" value="Transcribed_RNA"/>
</dbReference>
<name>A0A0A9Y8R2_LYGHE</name>
<dbReference type="PANTHER" id="PTHR23405:SF4">
    <property type="entry name" value="PROTEIN MAK16 HOMOLOG"/>
    <property type="match status" value="1"/>
</dbReference>
<keyword evidence="2" id="KW-0539">Nucleus</keyword>
<dbReference type="PANTHER" id="PTHR23405">
    <property type="entry name" value="MAINTENANCE OF KILLER 16 MAK16 PROTEIN-RELATED"/>
    <property type="match status" value="1"/>
</dbReference>
<proteinExistence type="predicted"/>